<feature type="transmembrane region" description="Helical" evidence="14">
    <location>
        <begin position="170"/>
        <end position="194"/>
    </location>
</feature>
<dbReference type="Gene3D" id="3.30.565.10">
    <property type="entry name" value="Histidine kinase-like ATPase, C-terminal domain"/>
    <property type="match status" value="1"/>
</dbReference>
<evidence type="ECO:0000256" key="3">
    <source>
        <dbReference type="ARBA" id="ARBA00012438"/>
    </source>
</evidence>
<dbReference type="InterPro" id="IPR003660">
    <property type="entry name" value="HAMP_dom"/>
</dbReference>
<keyword evidence="6" id="KW-0808">Transferase</keyword>
<protein>
    <recommendedName>
        <fullName evidence="3">histidine kinase</fullName>
        <ecNumber evidence="3">2.7.13.3</ecNumber>
    </recommendedName>
</protein>
<keyword evidence="8" id="KW-0547">Nucleotide-binding</keyword>
<dbReference type="InterPro" id="IPR004358">
    <property type="entry name" value="Sig_transdc_His_kin-like_C"/>
</dbReference>
<dbReference type="Gene3D" id="1.10.287.130">
    <property type="match status" value="1"/>
</dbReference>
<keyword evidence="5" id="KW-0597">Phosphoprotein</keyword>
<feature type="transmembrane region" description="Helical" evidence="14">
    <location>
        <begin position="6"/>
        <end position="27"/>
    </location>
</feature>
<sequence>MKLWEKIFICTLVVFEVFFVPSTIYLINRSFKIDLQSEIDSGINEQNRFCDSVDIVGRMQLIYMKNNDDKNNIDSAIISYIRYVSNEKSYFQIFDANNKVIYDSFGKGIIKHKNDWHIPNNKVTYEIKEISDKNYLYVNKVVNVDGMRYMISYIKEISVVYRNYRYLYNVLIKLNIFVCITLVIVMMILSKIIISPVNKLIKSTKEISDGNFNVRVNISTRDEIGTLANNFNYMAGVIQNNINTLKESSEDKQKFIDDLSHELRSPLTSIIGYTDYLITNKDFDEETLNSLNYVYKEGKRLQKMSSKLMDLIVLRKERPNMRKYNIKGILKEIEASMLPRLKEKNIELIISSEEIDILLDRELIFIFMRNFIDNAIKASKPNSQICVRAYLNGNPFIEIEDHGIGIPKEDVKRIFSPFYMVDKARDRRNNGVGLGLSICDKIARIHNAEVKVQSELGVGTIVMVKFKETKKL</sequence>
<evidence type="ECO:0000256" key="13">
    <source>
        <dbReference type="ARBA" id="ARBA00023136"/>
    </source>
</evidence>
<keyword evidence="4" id="KW-1003">Cell membrane</keyword>
<dbReference type="PRINTS" id="PR00344">
    <property type="entry name" value="BCTRLSENSOR"/>
</dbReference>
<comment type="catalytic activity">
    <reaction evidence="1">
        <text>ATP + protein L-histidine = ADP + protein N-phospho-L-histidine.</text>
        <dbReference type="EC" id="2.7.13.3"/>
    </reaction>
</comment>
<feature type="domain" description="HAMP" evidence="16">
    <location>
        <begin position="191"/>
        <end position="243"/>
    </location>
</feature>
<dbReference type="Proteomes" id="UP001623592">
    <property type="component" value="Unassembled WGS sequence"/>
</dbReference>
<dbReference type="InterPro" id="IPR050398">
    <property type="entry name" value="HssS/ArlS-like"/>
</dbReference>
<evidence type="ECO:0000256" key="9">
    <source>
        <dbReference type="ARBA" id="ARBA00022777"/>
    </source>
</evidence>
<dbReference type="InterPro" id="IPR003594">
    <property type="entry name" value="HATPase_dom"/>
</dbReference>
<evidence type="ECO:0000259" key="16">
    <source>
        <dbReference type="PROSITE" id="PS50885"/>
    </source>
</evidence>
<dbReference type="EC" id="2.7.13.3" evidence="3"/>
<dbReference type="InterPro" id="IPR036097">
    <property type="entry name" value="HisK_dim/P_sf"/>
</dbReference>
<evidence type="ECO:0000256" key="14">
    <source>
        <dbReference type="SAM" id="Phobius"/>
    </source>
</evidence>
<evidence type="ECO:0000256" key="2">
    <source>
        <dbReference type="ARBA" id="ARBA00004651"/>
    </source>
</evidence>
<dbReference type="GO" id="GO:0016301">
    <property type="term" value="F:kinase activity"/>
    <property type="evidence" value="ECO:0007669"/>
    <property type="project" value="UniProtKB-KW"/>
</dbReference>
<name>A0ABW8TIS4_9CLOT</name>
<evidence type="ECO:0000313" key="17">
    <source>
        <dbReference type="EMBL" id="MFL0252474.1"/>
    </source>
</evidence>
<evidence type="ECO:0000256" key="12">
    <source>
        <dbReference type="ARBA" id="ARBA00023012"/>
    </source>
</evidence>
<keyword evidence="18" id="KW-1185">Reference proteome</keyword>
<evidence type="ECO:0000256" key="4">
    <source>
        <dbReference type="ARBA" id="ARBA00022475"/>
    </source>
</evidence>
<keyword evidence="12" id="KW-0902">Two-component regulatory system</keyword>
<keyword evidence="11 14" id="KW-1133">Transmembrane helix</keyword>
<dbReference type="PANTHER" id="PTHR45528">
    <property type="entry name" value="SENSOR HISTIDINE KINASE CPXA"/>
    <property type="match status" value="1"/>
</dbReference>
<evidence type="ECO:0000256" key="5">
    <source>
        <dbReference type="ARBA" id="ARBA00022553"/>
    </source>
</evidence>
<accession>A0ABW8TIS4</accession>
<keyword evidence="10" id="KW-0067">ATP-binding</keyword>
<reference evidence="17 18" key="1">
    <citation type="submission" date="2024-11" db="EMBL/GenBank/DDBJ databases">
        <authorList>
            <person name="Heng Y.C."/>
            <person name="Lim A.C.H."/>
            <person name="Lee J.K.Y."/>
            <person name="Kittelmann S."/>
        </authorList>
    </citation>
    <scope>NUCLEOTIDE SEQUENCE [LARGE SCALE GENOMIC DNA]</scope>
    <source>
        <strain evidence="17 18">WILCCON 0114</strain>
    </source>
</reference>
<proteinExistence type="predicted"/>
<evidence type="ECO:0000256" key="1">
    <source>
        <dbReference type="ARBA" id="ARBA00000085"/>
    </source>
</evidence>
<dbReference type="CDD" id="cd06225">
    <property type="entry name" value="HAMP"/>
    <property type="match status" value="1"/>
</dbReference>
<dbReference type="SUPFAM" id="SSF158472">
    <property type="entry name" value="HAMP domain-like"/>
    <property type="match status" value="1"/>
</dbReference>
<evidence type="ECO:0000256" key="7">
    <source>
        <dbReference type="ARBA" id="ARBA00022692"/>
    </source>
</evidence>
<dbReference type="InterPro" id="IPR036890">
    <property type="entry name" value="HATPase_C_sf"/>
</dbReference>
<evidence type="ECO:0000256" key="8">
    <source>
        <dbReference type="ARBA" id="ARBA00022741"/>
    </source>
</evidence>
<dbReference type="SMART" id="SM00304">
    <property type="entry name" value="HAMP"/>
    <property type="match status" value="1"/>
</dbReference>
<dbReference type="Gene3D" id="6.10.340.10">
    <property type="match status" value="1"/>
</dbReference>
<dbReference type="Pfam" id="PF02518">
    <property type="entry name" value="HATPase_c"/>
    <property type="match status" value="1"/>
</dbReference>
<dbReference type="PANTHER" id="PTHR45528:SF1">
    <property type="entry name" value="SENSOR HISTIDINE KINASE CPXA"/>
    <property type="match status" value="1"/>
</dbReference>
<dbReference type="InterPro" id="IPR003661">
    <property type="entry name" value="HisK_dim/P_dom"/>
</dbReference>
<dbReference type="PROSITE" id="PS50885">
    <property type="entry name" value="HAMP"/>
    <property type="match status" value="1"/>
</dbReference>
<dbReference type="PROSITE" id="PS50109">
    <property type="entry name" value="HIS_KIN"/>
    <property type="match status" value="1"/>
</dbReference>
<keyword evidence="13 14" id="KW-0472">Membrane</keyword>
<keyword evidence="9 17" id="KW-0418">Kinase</keyword>
<dbReference type="Pfam" id="PF00672">
    <property type="entry name" value="HAMP"/>
    <property type="match status" value="1"/>
</dbReference>
<dbReference type="InterPro" id="IPR005467">
    <property type="entry name" value="His_kinase_dom"/>
</dbReference>
<organism evidence="17 18">
    <name type="scientific">Clostridium neuense</name>
    <dbReference type="NCBI Taxonomy" id="1728934"/>
    <lineage>
        <taxon>Bacteria</taxon>
        <taxon>Bacillati</taxon>
        <taxon>Bacillota</taxon>
        <taxon>Clostridia</taxon>
        <taxon>Eubacteriales</taxon>
        <taxon>Clostridiaceae</taxon>
        <taxon>Clostridium</taxon>
    </lineage>
</organism>
<dbReference type="CDD" id="cd00082">
    <property type="entry name" value="HisKA"/>
    <property type="match status" value="1"/>
</dbReference>
<dbReference type="SUPFAM" id="SSF55874">
    <property type="entry name" value="ATPase domain of HSP90 chaperone/DNA topoisomerase II/histidine kinase"/>
    <property type="match status" value="1"/>
</dbReference>
<comment type="subcellular location">
    <subcellularLocation>
        <location evidence="2">Cell membrane</location>
        <topology evidence="2">Multi-pass membrane protein</topology>
    </subcellularLocation>
</comment>
<dbReference type="RefSeq" id="WP_406789129.1">
    <property type="nucleotide sequence ID" value="NZ_JBJIAA010000017.1"/>
</dbReference>
<evidence type="ECO:0000313" key="18">
    <source>
        <dbReference type="Proteomes" id="UP001623592"/>
    </source>
</evidence>
<dbReference type="CDD" id="cd00075">
    <property type="entry name" value="HATPase"/>
    <property type="match status" value="1"/>
</dbReference>
<dbReference type="EMBL" id="JBJIAA010000017">
    <property type="protein sequence ID" value="MFL0252474.1"/>
    <property type="molecule type" value="Genomic_DNA"/>
</dbReference>
<comment type="caution">
    <text evidence="17">The sequence shown here is derived from an EMBL/GenBank/DDBJ whole genome shotgun (WGS) entry which is preliminary data.</text>
</comment>
<dbReference type="SUPFAM" id="SSF47384">
    <property type="entry name" value="Homodimeric domain of signal transducing histidine kinase"/>
    <property type="match status" value="1"/>
</dbReference>
<dbReference type="SMART" id="SM00388">
    <property type="entry name" value="HisKA"/>
    <property type="match status" value="1"/>
</dbReference>
<evidence type="ECO:0000256" key="6">
    <source>
        <dbReference type="ARBA" id="ARBA00022679"/>
    </source>
</evidence>
<evidence type="ECO:0000256" key="11">
    <source>
        <dbReference type="ARBA" id="ARBA00022989"/>
    </source>
</evidence>
<dbReference type="SMART" id="SM00387">
    <property type="entry name" value="HATPase_c"/>
    <property type="match status" value="1"/>
</dbReference>
<feature type="domain" description="Histidine kinase" evidence="15">
    <location>
        <begin position="258"/>
        <end position="470"/>
    </location>
</feature>
<dbReference type="Pfam" id="PF00512">
    <property type="entry name" value="HisKA"/>
    <property type="match status" value="1"/>
</dbReference>
<gene>
    <name evidence="17" type="ORF">ACJDT4_18850</name>
</gene>
<keyword evidence="7 14" id="KW-0812">Transmembrane</keyword>
<evidence type="ECO:0000259" key="15">
    <source>
        <dbReference type="PROSITE" id="PS50109"/>
    </source>
</evidence>
<evidence type="ECO:0000256" key="10">
    <source>
        <dbReference type="ARBA" id="ARBA00022840"/>
    </source>
</evidence>